<feature type="region of interest" description="Disordered" evidence="1">
    <location>
        <begin position="64"/>
        <end position="108"/>
    </location>
</feature>
<dbReference type="RefSeq" id="WP_061214031.1">
    <property type="nucleotide sequence ID" value="NZ_DCDX01000159.1"/>
</dbReference>
<sequence>MNKQERIKQFNHAVDLLLEGKAKGLLPGDGTCNKELELVQKLMQLDSSKQSKIRQPLRQSLQSMIKNTINPESDRKSELSDDELEGISAAGDSWDKGTGPMAPPRRCQ</sequence>
<accession>A0A354YZK0</accession>
<protein>
    <submittedName>
        <fullName evidence="2">Uncharacterized protein</fullName>
    </submittedName>
</protein>
<dbReference type="AlphaFoldDB" id="A0A354YZK0"/>
<dbReference type="EMBL" id="DNZF01000259">
    <property type="protein sequence ID" value="HBK54639.1"/>
    <property type="molecule type" value="Genomic_DNA"/>
</dbReference>
<reference evidence="2 3" key="1">
    <citation type="journal article" date="2018" name="Nat. Biotechnol.">
        <title>A standardized bacterial taxonomy based on genome phylogeny substantially revises the tree of life.</title>
        <authorList>
            <person name="Parks D.H."/>
            <person name="Chuvochina M."/>
            <person name="Waite D.W."/>
            <person name="Rinke C."/>
            <person name="Skarshewski A."/>
            <person name="Chaumeil P.A."/>
            <person name="Hugenholtz P."/>
        </authorList>
    </citation>
    <scope>NUCLEOTIDE SEQUENCE [LARGE SCALE GENOMIC DNA]</scope>
    <source>
        <strain evidence="2">UBA10948</strain>
    </source>
</reference>
<name>A0A354YZK0_9FIRM</name>
<evidence type="ECO:0000313" key="2">
    <source>
        <dbReference type="EMBL" id="HBK54639.1"/>
    </source>
</evidence>
<proteinExistence type="predicted"/>
<gene>
    <name evidence="2" type="ORF">DDZ44_11945</name>
</gene>
<dbReference type="STRING" id="378794.GCA_001570625_01554"/>
<evidence type="ECO:0000313" key="3">
    <source>
        <dbReference type="Proteomes" id="UP000263273"/>
    </source>
</evidence>
<dbReference type="Proteomes" id="UP000263273">
    <property type="component" value="Unassembled WGS sequence"/>
</dbReference>
<evidence type="ECO:0000256" key="1">
    <source>
        <dbReference type="SAM" id="MobiDB-lite"/>
    </source>
</evidence>
<comment type="caution">
    <text evidence="2">The sequence shown here is derived from an EMBL/GenBank/DDBJ whole genome shotgun (WGS) entry which is preliminary data.</text>
</comment>
<organism evidence="2 3">
    <name type="scientific">Syntrophomonas wolfei</name>
    <dbReference type="NCBI Taxonomy" id="863"/>
    <lineage>
        <taxon>Bacteria</taxon>
        <taxon>Bacillati</taxon>
        <taxon>Bacillota</taxon>
        <taxon>Clostridia</taxon>
        <taxon>Eubacteriales</taxon>
        <taxon>Syntrophomonadaceae</taxon>
        <taxon>Syntrophomonas</taxon>
    </lineage>
</organism>